<dbReference type="EMBL" id="ALBS01000059">
    <property type="protein sequence ID" value="EJT51282.1"/>
    <property type="molecule type" value="Genomic_DNA"/>
</dbReference>
<feature type="region of interest" description="Disordered" evidence="8">
    <location>
        <begin position="52"/>
        <end position="75"/>
    </location>
</feature>
<dbReference type="GO" id="GO:0034599">
    <property type="term" value="P:cellular response to oxidative stress"/>
    <property type="evidence" value="ECO:0007669"/>
    <property type="project" value="InterPro"/>
</dbReference>
<evidence type="ECO:0000256" key="1">
    <source>
        <dbReference type="ARBA" id="ARBA00010505"/>
    </source>
</evidence>
<dbReference type="VEuPathDB" id="FungiDB:A1Q1_07463"/>
<dbReference type="GO" id="GO:0045454">
    <property type="term" value="P:cell redox homeostasis"/>
    <property type="evidence" value="ECO:0007669"/>
    <property type="project" value="TreeGrafter"/>
</dbReference>
<keyword evidence="5 7" id="KW-0676">Redox-active center</keyword>
<dbReference type="Proteomes" id="UP000002748">
    <property type="component" value="Unassembled WGS sequence"/>
</dbReference>
<dbReference type="GO" id="GO:0008379">
    <property type="term" value="F:thioredoxin peroxidase activity"/>
    <property type="evidence" value="ECO:0007669"/>
    <property type="project" value="InterPro"/>
</dbReference>
<dbReference type="GeneID" id="25990975"/>
<organism evidence="10 11">
    <name type="scientific">Trichosporon asahii var. asahii (strain ATCC 90039 / CBS 2479 / JCM 2466 / KCTC 7840 / NBRC 103889/ NCYC 2677 / UAMH 7654)</name>
    <name type="common">Yeast</name>
    <dbReference type="NCBI Taxonomy" id="1186058"/>
    <lineage>
        <taxon>Eukaryota</taxon>
        <taxon>Fungi</taxon>
        <taxon>Dikarya</taxon>
        <taxon>Basidiomycota</taxon>
        <taxon>Agaricomycotina</taxon>
        <taxon>Tremellomycetes</taxon>
        <taxon>Trichosporonales</taxon>
        <taxon>Trichosporonaceae</taxon>
        <taxon>Trichosporon</taxon>
    </lineage>
</organism>
<comment type="similarity">
    <text evidence="1 7">Belongs to the peroxiredoxin family. Prx5 subfamily.</text>
</comment>
<feature type="domain" description="Thioredoxin" evidence="9">
    <location>
        <begin position="138"/>
        <end position="289"/>
    </location>
</feature>
<evidence type="ECO:0000256" key="2">
    <source>
        <dbReference type="ARBA" id="ARBA00022559"/>
    </source>
</evidence>
<name>J6F7F3_TRIAS</name>
<dbReference type="PANTHER" id="PTHR10430:SF39">
    <property type="entry name" value="PEROXISOMAL MEMBRANE ASSOCIATED PROTEIN 20"/>
    <property type="match status" value="1"/>
</dbReference>
<dbReference type="PROSITE" id="PS51352">
    <property type="entry name" value="THIOREDOXIN_2"/>
    <property type="match status" value="1"/>
</dbReference>
<keyword evidence="2 7" id="KW-0575">Peroxidase</keyword>
<evidence type="ECO:0000256" key="6">
    <source>
        <dbReference type="PIRSR" id="PIRSR637944-1"/>
    </source>
</evidence>
<accession>J6F7F3</accession>
<dbReference type="GO" id="GO:0005777">
    <property type="term" value="C:peroxisome"/>
    <property type="evidence" value="ECO:0007669"/>
    <property type="project" value="TreeGrafter"/>
</dbReference>
<keyword evidence="3 7" id="KW-0049">Antioxidant</keyword>
<dbReference type="GO" id="GO:0005829">
    <property type="term" value="C:cytosol"/>
    <property type="evidence" value="ECO:0007669"/>
    <property type="project" value="TreeGrafter"/>
</dbReference>
<dbReference type="Gene3D" id="3.40.30.10">
    <property type="entry name" value="Glutaredoxin"/>
    <property type="match status" value="1"/>
</dbReference>
<gene>
    <name evidence="10" type="ORF">A1Q1_07463</name>
</gene>
<dbReference type="InterPro" id="IPR013766">
    <property type="entry name" value="Thioredoxin_domain"/>
</dbReference>
<dbReference type="InterPro" id="IPR013740">
    <property type="entry name" value="Redoxin"/>
</dbReference>
<dbReference type="InterPro" id="IPR036249">
    <property type="entry name" value="Thioredoxin-like_sf"/>
</dbReference>
<comment type="function">
    <text evidence="7">Thiol-specific peroxidase that catalyzes the reduction of hydrogen peroxide and organic hydroperoxides to water and alcohols, respectively. Plays a role in cell protection against oxidative stress by detoxifying peroxides.</text>
</comment>
<dbReference type="HOGENOM" id="CLU_963740_0_0_1"/>
<reference evidence="10 11" key="1">
    <citation type="journal article" date="2012" name="Eukaryot. Cell">
        <title>Draft genome sequence of CBS 2479, the standard type strain of Trichosporon asahii.</title>
        <authorList>
            <person name="Yang R.Y."/>
            <person name="Li H.T."/>
            <person name="Zhu H."/>
            <person name="Zhou G.P."/>
            <person name="Wang M."/>
            <person name="Wang L."/>
        </authorList>
    </citation>
    <scope>NUCLEOTIDE SEQUENCE [LARGE SCALE GENOMIC DNA]</scope>
    <source>
        <strain evidence="11">ATCC 90039 / CBS 2479 / JCM 2466 / KCTC 7840 / NCYC 2677 / UAMH 7654</strain>
    </source>
</reference>
<dbReference type="GO" id="GO:0042744">
    <property type="term" value="P:hydrogen peroxide catabolic process"/>
    <property type="evidence" value="ECO:0007669"/>
    <property type="project" value="TreeGrafter"/>
</dbReference>
<evidence type="ECO:0000256" key="3">
    <source>
        <dbReference type="ARBA" id="ARBA00022862"/>
    </source>
</evidence>
<dbReference type="Pfam" id="PF08534">
    <property type="entry name" value="Redoxin"/>
    <property type="match status" value="1"/>
</dbReference>
<evidence type="ECO:0000313" key="11">
    <source>
        <dbReference type="Proteomes" id="UP000002748"/>
    </source>
</evidence>
<dbReference type="GO" id="GO:0005739">
    <property type="term" value="C:mitochondrion"/>
    <property type="evidence" value="ECO:0007669"/>
    <property type="project" value="TreeGrafter"/>
</dbReference>
<dbReference type="KEGG" id="tasa:A1Q1_07463"/>
<evidence type="ECO:0000256" key="8">
    <source>
        <dbReference type="SAM" id="MobiDB-lite"/>
    </source>
</evidence>
<sequence length="289" mass="31319">MLATRSLFLRRVVVSAKQRCLTRRAEQKRTPFPIATELPGSLLAETDLHLPPPRKPGCPTPSPAEGGIRWGMGTPRLTSPSRALTALQRYRFTFKANPSVSAIRSAHHVLPRSPRLPLDVYVTDNYEADTPAYSSAPIAKGAKLPSVPVRIKDMGTEIDLSTQPGKNIIVTVPGAFTPTCHSQVPGYIALADKFKQKGVDGIYVVSVNDQFVMNAWKKDLGGEGVEFTSDSQAKLADALGLGWDVPPLGGTRFQRAVIVVQDGKVVDIKVEPESGKSTVTQAEELLKEL</sequence>
<feature type="active site" description="Cysteine sulfenic acid (-SOH) intermediate" evidence="6">
    <location>
        <position position="180"/>
    </location>
</feature>
<dbReference type="AlphaFoldDB" id="J6F7F3"/>
<feature type="compositionally biased region" description="Pro residues" evidence="8">
    <location>
        <begin position="52"/>
        <end position="62"/>
    </location>
</feature>
<protein>
    <recommendedName>
        <fullName evidence="9">Thioredoxin domain-containing protein</fullName>
    </recommendedName>
</protein>
<evidence type="ECO:0000259" key="9">
    <source>
        <dbReference type="PROSITE" id="PS51352"/>
    </source>
</evidence>
<comment type="caution">
    <text evidence="10">The sequence shown here is derived from an EMBL/GenBank/DDBJ whole genome shotgun (WGS) entry which is preliminary data.</text>
</comment>
<evidence type="ECO:0000256" key="4">
    <source>
        <dbReference type="ARBA" id="ARBA00023002"/>
    </source>
</evidence>
<dbReference type="OrthoDB" id="1882547at2759"/>
<evidence type="ECO:0000313" key="10">
    <source>
        <dbReference type="EMBL" id="EJT51282.1"/>
    </source>
</evidence>
<keyword evidence="4 7" id="KW-0560">Oxidoreductase</keyword>
<dbReference type="CDD" id="cd03013">
    <property type="entry name" value="PRX5_like"/>
    <property type="match status" value="1"/>
</dbReference>
<dbReference type="InterPro" id="IPR037944">
    <property type="entry name" value="PRX5-like"/>
</dbReference>
<dbReference type="SUPFAM" id="SSF52833">
    <property type="entry name" value="Thioredoxin-like"/>
    <property type="match status" value="1"/>
</dbReference>
<evidence type="ECO:0000256" key="5">
    <source>
        <dbReference type="ARBA" id="ARBA00023284"/>
    </source>
</evidence>
<proteinExistence type="inferred from homology"/>
<evidence type="ECO:0000256" key="7">
    <source>
        <dbReference type="RuleBase" id="RU366011"/>
    </source>
</evidence>
<dbReference type="PANTHER" id="PTHR10430">
    <property type="entry name" value="PEROXIREDOXIN"/>
    <property type="match status" value="1"/>
</dbReference>
<dbReference type="RefSeq" id="XP_014182467.1">
    <property type="nucleotide sequence ID" value="XM_014326992.1"/>
</dbReference>